<accession>A0ABU3I7S9</accession>
<dbReference type="EMBL" id="JAVSGH010000230">
    <property type="protein sequence ID" value="MDT3729033.1"/>
    <property type="molecule type" value="Genomic_DNA"/>
</dbReference>
<gene>
    <name evidence="1" type="ORF">ROS62_30970</name>
</gene>
<feature type="non-terminal residue" evidence="1">
    <location>
        <position position="1"/>
    </location>
</feature>
<name>A0ABU3I7S9_9ACTN</name>
<dbReference type="Proteomes" id="UP001181313">
    <property type="component" value="Unassembled WGS sequence"/>
</dbReference>
<sequence>FDDPNLIAHAGLVPVIRLAERCGLPALVAEKVKLAGARNGAGAAADAKAMSIVGGMTAGADSIDDLDVLRH</sequence>
<organism evidence="1 2">
    <name type="scientific">Streptomyces althioticus subsp. attaecolombicae</name>
    <dbReference type="NCBI Taxonomy" id="3075534"/>
    <lineage>
        <taxon>Bacteria</taxon>
        <taxon>Bacillati</taxon>
        <taxon>Actinomycetota</taxon>
        <taxon>Actinomycetes</taxon>
        <taxon>Kitasatosporales</taxon>
        <taxon>Streptomycetaceae</taxon>
        <taxon>Streptomyces</taxon>
        <taxon>Streptomyces althioticus group</taxon>
    </lineage>
</organism>
<reference evidence="1" key="1">
    <citation type="submission" date="2024-05" db="EMBL/GenBank/DDBJ databases">
        <title>30 novel species of actinomycetes from the DSMZ collection.</title>
        <authorList>
            <person name="Nouioui I."/>
        </authorList>
    </citation>
    <scope>NUCLEOTIDE SEQUENCE</scope>
    <source>
        <strain evidence="1">DSM 41972</strain>
    </source>
</reference>
<protein>
    <submittedName>
        <fullName evidence="1">IS1380 family transposase</fullName>
    </submittedName>
</protein>
<comment type="caution">
    <text evidence="1">The sequence shown here is derived from an EMBL/GenBank/DDBJ whole genome shotgun (WGS) entry which is preliminary data.</text>
</comment>
<keyword evidence="2" id="KW-1185">Reference proteome</keyword>
<evidence type="ECO:0000313" key="2">
    <source>
        <dbReference type="Proteomes" id="UP001181313"/>
    </source>
</evidence>
<evidence type="ECO:0000313" key="1">
    <source>
        <dbReference type="EMBL" id="MDT3729033.1"/>
    </source>
</evidence>
<feature type="non-terminal residue" evidence="1">
    <location>
        <position position="71"/>
    </location>
</feature>
<proteinExistence type="predicted"/>